<keyword evidence="1" id="KW-0472">Membrane</keyword>
<accession>A0A644T8H6</accession>
<reference evidence="2" key="1">
    <citation type="submission" date="2019-08" db="EMBL/GenBank/DDBJ databases">
        <authorList>
            <person name="Kucharzyk K."/>
            <person name="Murdoch R.W."/>
            <person name="Higgins S."/>
            <person name="Loffler F."/>
        </authorList>
    </citation>
    <scope>NUCLEOTIDE SEQUENCE</scope>
</reference>
<organism evidence="2">
    <name type="scientific">bioreactor metagenome</name>
    <dbReference type="NCBI Taxonomy" id="1076179"/>
    <lineage>
        <taxon>unclassified sequences</taxon>
        <taxon>metagenomes</taxon>
        <taxon>ecological metagenomes</taxon>
    </lineage>
</organism>
<dbReference type="AlphaFoldDB" id="A0A644T8H6"/>
<name>A0A644T8H6_9ZZZZ</name>
<keyword evidence="1" id="KW-0812">Transmembrane</keyword>
<evidence type="ECO:0000256" key="1">
    <source>
        <dbReference type="SAM" id="Phobius"/>
    </source>
</evidence>
<feature type="transmembrane region" description="Helical" evidence="1">
    <location>
        <begin position="26"/>
        <end position="47"/>
    </location>
</feature>
<evidence type="ECO:0000313" key="2">
    <source>
        <dbReference type="EMBL" id="MPL62211.1"/>
    </source>
</evidence>
<comment type="caution">
    <text evidence="2">The sequence shown here is derived from an EMBL/GenBank/DDBJ whole genome shotgun (WGS) entry which is preliminary data.</text>
</comment>
<gene>
    <name evidence="2" type="ORF">SDC9_07816</name>
</gene>
<sequence>MKDFDDLDDYDLEWEKEQKELRRKNLTNRIVIFLAVVIVLGISLFIFRKTILNIFSLVINPFTGKELPPINFLKLIWYFFFIFIGGFFLNTYTSLIILCLRKMFTEEALEKDWSFSDANSRILAVAFSHHFKNGCNLAWFLGILYIVAIIFFSKITSFLLGFYILAIFYILVASIYTFINVLIDSLIIRIITKEEKERREKEENEKEA</sequence>
<proteinExistence type="predicted"/>
<feature type="transmembrane region" description="Helical" evidence="1">
    <location>
        <begin position="137"/>
        <end position="156"/>
    </location>
</feature>
<keyword evidence="1" id="KW-1133">Transmembrane helix</keyword>
<dbReference type="EMBL" id="VSSQ01000017">
    <property type="protein sequence ID" value="MPL62211.1"/>
    <property type="molecule type" value="Genomic_DNA"/>
</dbReference>
<protein>
    <submittedName>
        <fullName evidence="2">Uncharacterized protein</fullName>
    </submittedName>
</protein>
<feature type="transmembrane region" description="Helical" evidence="1">
    <location>
        <begin position="75"/>
        <end position="100"/>
    </location>
</feature>
<feature type="transmembrane region" description="Helical" evidence="1">
    <location>
        <begin position="162"/>
        <end position="191"/>
    </location>
</feature>